<name>A0AAN9H0C8_9TELE</name>
<comment type="caution">
    <text evidence="2">The sequence shown here is derived from an EMBL/GenBank/DDBJ whole genome shotgun (WGS) entry which is preliminary data.</text>
</comment>
<gene>
    <name evidence="2" type="ORF">R3I93_014748</name>
</gene>
<dbReference type="AlphaFoldDB" id="A0AAN9H0C8"/>
<dbReference type="Proteomes" id="UP001364617">
    <property type="component" value="Unassembled WGS sequence"/>
</dbReference>
<organism evidence="2 3">
    <name type="scientific">Phoxinus phoxinus</name>
    <name type="common">Eurasian minnow</name>
    <dbReference type="NCBI Taxonomy" id="58324"/>
    <lineage>
        <taxon>Eukaryota</taxon>
        <taxon>Metazoa</taxon>
        <taxon>Chordata</taxon>
        <taxon>Craniata</taxon>
        <taxon>Vertebrata</taxon>
        <taxon>Euteleostomi</taxon>
        <taxon>Actinopterygii</taxon>
        <taxon>Neopterygii</taxon>
        <taxon>Teleostei</taxon>
        <taxon>Ostariophysi</taxon>
        <taxon>Cypriniformes</taxon>
        <taxon>Leuciscidae</taxon>
        <taxon>Phoxininae</taxon>
        <taxon>Phoxinus</taxon>
    </lineage>
</organism>
<evidence type="ECO:0000313" key="3">
    <source>
        <dbReference type="Proteomes" id="UP001364617"/>
    </source>
</evidence>
<protein>
    <submittedName>
        <fullName evidence="2">Uncharacterized protein</fullName>
    </submittedName>
</protein>
<reference evidence="2 3" key="1">
    <citation type="submission" date="2024-02" db="EMBL/GenBank/DDBJ databases">
        <title>Chromosome-level genome assembly of the Eurasian Minnow (Phoxinus phoxinus).</title>
        <authorList>
            <person name="Oriowo T.O."/>
            <person name="Martin S."/>
            <person name="Stange M."/>
            <person name="Chrysostomakis Y."/>
            <person name="Brown T."/>
            <person name="Winkler S."/>
            <person name="Kukowka S."/>
            <person name="Myers E.W."/>
            <person name="Bohne A."/>
        </authorList>
    </citation>
    <scope>NUCLEOTIDE SEQUENCE [LARGE SCALE GENOMIC DNA]</scope>
    <source>
        <strain evidence="2">ZFMK-TIS-60720</strain>
        <tissue evidence="2">Whole Organism</tissue>
    </source>
</reference>
<keyword evidence="3" id="KW-1185">Reference proteome</keyword>
<feature type="region of interest" description="Disordered" evidence="1">
    <location>
        <begin position="82"/>
        <end position="104"/>
    </location>
</feature>
<proteinExistence type="predicted"/>
<dbReference type="EMBL" id="JAYKXH010000015">
    <property type="protein sequence ID" value="KAK7143684.1"/>
    <property type="molecule type" value="Genomic_DNA"/>
</dbReference>
<evidence type="ECO:0000256" key="1">
    <source>
        <dbReference type="SAM" id="MobiDB-lite"/>
    </source>
</evidence>
<sequence>MLQMSKTFSLLLLNTFKAEYSRADTREALLHMSLHTTATKRVTVYESIFRGRMQSNLHKHPSSCVTRINGKPIFGIPPSASRSTPLLSPESHSQQSFNSRRSEGRTVGLHMDRLLKQEHGEKISFCKFVLNPNYELCYYELIALFSPLPRKVNLQYK</sequence>
<evidence type="ECO:0000313" key="2">
    <source>
        <dbReference type="EMBL" id="KAK7143684.1"/>
    </source>
</evidence>
<feature type="compositionally biased region" description="Polar residues" evidence="1">
    <location>
        <begin position="82"/>
        <end position="99"/>
    </location>
</feature>
<accession>A0AAN9H0C8</accession>